<dbReference type="GO" id="GO:0016020">
    <property type="term" value="C:membrane"/>
    <property type="evidence" value="ECO:0007669"/>
    <property type="project" value="UniProtKB-SubCell"/>
</dbReference>
<dbReference type="PANTHER" id="PTHR34001:SF3">
    <property type="entry name" value="BLL7405 PROTEIN"/>
    <property type="match status" value="1"/>
</dbReference>
<sequence length="213" mass="22409">MNTSRTSRFAVAVVAASVLTTAAQAGGPVVVAEEPQLAYVQTVQQPTADWSGFYAGLGYGVSSGDIDFTNPDVANKLDDGHAASAFVGYLVQRDALVYGAELAYTGLDKNTVTGFADEIDQTIDLKGKVGYAANRALFYGVLGYSVASFDTAGGSWDPAGVNYGLGMDYLVTDRMTVGLEYLARDLTGDNPDGLGQQAKIDLDTVSLRVGFQF</sequence>
<name>C8RY40_9RHOB</name>
<reference evidence="7 8" key="1">
    <citation type="submission" date="2009-08" db="EMBL/GenBank/DDBJ databases">
        <title>The draft genome of Rhodobacter sp. SW2.</title>
        <authorList>
            <consortium name="US DOE Joint Genome Institute (JGI-PGF)"/>
            <person name="Lucas S."/>
            <person name="Copeland A."/>
            <person name="Lapidus A."/>
            <person name="Glavina del Rio T."/>
            <person name="Tice H."/>
            <person name="Bruce D."/>
            <person name="Goodwin L."/>
            <person name="Pitluck S."/>
            <person name="Larimer F."/>
            <person name="Land M.L."/>
            <person name="Hauser L."/>
            <person name="Emerson D."/>
        </authorList>
    </citation>
    <scope>NUCLEOTIDE SEQUENCE [LARGE SCALE GENOMIC DNA]</scope>
    <source>
        <strain evidence="7 8">SW2</strain>
    </source>
</reference>
<feature type="domain" description="Outer membrane protein beta-barrel" evidence="6">
    <location>
        <begin position="42"/>
        <end position="213"/>
    </location>
</feature>
<dbReference type="STRING" id="371731.Rsw2DRAFT_0718"/>
<dbReference type="PANTHER" id="PTHR34001">
    <property type="entry name" value="BLL7405 PROTEIN"/>
    <property type="match status" value="1"/>
</dbReference>
<evidence type="ECO:0000256" key="4">
    <source>
        <dbReference type="ARBA" id="ARBA00038306"/>
    </source>
</evidence>
<evidence type="ECO:0000256" key="2">
    <source>
        <dbReference type="ARBA" id="ARBA00022729"/>
    </source>
</evidence>
<dbReference type="Gene3D" id="2.40.160.20">
    <property type="match status" value="1"/>
</dbReference>
<evidence type="ECO:0000256" key="3">
    <source>
        <dbReference type="ARBA" id="ARBA00023136"/>
    </source>
</evidence>
<evidence type="ECO:0000256" key="5">
    <source>
        <dbReference type="SAM" id="SignalP"/>
    </source>
</evidence>
<protein>
    <submittedName>
        <fullName evidence="7">Putative outer membrane protein</fullName>
    </submittedName>
</protein>
<comment type="caution">
    <text evidence="7">The sequence shown here is derived from an EMBL/GenBank/DDBJ whole genome shotgun (WGS) entry which is preliminary data.</text>
</comment>
<comment type="subcellular location">
    <subcellularLocation>
        <location evidence="1">Membrane</location>
    </subcellularLocation>
</comment>
<dbReference type="Proteomes" id="UP000010121">
    <property type="component" value="Unassembled WGS sequence"/>
</dbReference>
<dbReference type="EMBL" id="ACYY01000003">
    <property type="protein sequence ID" value="EEW26438.1"/>
    <property type="molecule type" value="Genomic_DNA"/>
</dbReference>
<proteinExistence type="inferred from homology"/>
<keyword evidence="8" id="KW-1185">Reference proteome</keyword>
<gene>
    <name evidence="7" type="ORF">Rsw2DRAFT_0718</name>
</gene>
<evidence type="ECO:0000313" key="8">
    <source>
        <dbReference type="Proteomes" id="UP000010121"/>
    </source>
</evidence>
<accession>C8RY40</accession>
<keyword evidence="3" id="KW-0472">Membrane</keyword>
<comment type="similarity">
    <text evidence="4">Belongs to the Omp25/RopB family.</text>
</comment>
<feature type="signal peptide" evidence="5">
    <location>
        <begin position="1"/>
        <end position="25"/>
    </location>
</feature>
<keyword evidence="2 5" id="KW-0732">Signal</keyword>
<dbReference type="eggNOG" id="COG3637">
    <property type="taxonomic scope" value="Bacteria"/>
</dbReference>
<dbReference type="InterPro" id="IPR051692">
    <property type="entry name" value="OMP-like"/>
</dbReference>
<dbReference type="InterPro" id="IPR011250">
    <property type="entry name" value="OMP/PagP_B-barrel"/>
</dbReference>
<organism evidence="7 8">
    <name type="scientific">Rhodobacter ferrooxidans</name>
    <dbReference type="NCBI Taxonomy" id="371731"/>
    <lineage>
        <taxon>Bacteria</taxon>
        <taxon>Pseudomonadati</taxon>
        <taxon>Pseudomonadota</taxon>
        <taxon>Alphaproteobacteria</taxon>
        <taxon>Rhodobacterales</taxon>
        <taxon>Rhodobacter group</taxon>
        <taxon>Rhodobacter</taxon>
    </lineage>
</organism>
<dbReference type="SUPFAM" id="SSF56925">
    <property type="entry name" value="OMPA-like"/>
    <property type="match status" value="1"/>
</dbReference>
<dbReference type="AlphaFoldDB" id="C8RY40"/>
<feature type="chain" id="PRO_5002989703" evidence="5">
    <location>
        <begin position="26"/>
        <end position="213"/>
    </location>
</feature>
<dbReference type="Pfam" id="PF13505">
    <property type="entry name" value="OMP_b-brl"/>
    <property type="match status" value="1"/>
</dbReference>
<evidence type="ECO:0000259" key="6">
    <source>
        <dbReference type="Pfam" id="PF13505"/>
    </source>
</evidence>
<evidence type="ECO:0000313" key="7">
    <source>
        <dbReference type="EMBL" id="EEW26438.1"/>
    </source>
</evidence>
<evidence type="ECO:0000256" key="1">
    <source>
        <dbReference type="ARBA" id="ARBA00004370"/>
    </source>
</evidence>
<dbReference type="InterPro" id="IPR027385">
    <property type="entry name" value="Beta-barrel_OMP"/>
</dbReference>